<dbReference type="Pfam" id="PF00011">
    <property type="entry name" value="HSP20"/>
    <property type="match status" value="1"/>
</dbReference>
<comment type="similarity">
    <text evidence="2 3">Belongs to the small heat shock protein (HSP20) family.</text>
</comment>
<evidence type="ECO:0000256" key="4">
    <source>
        <dbReference type="SAM" id="SignalP"/>
    </source>
</evidence>
<dbReference type="InterPro" id="IPR008978">
    <property type="entry name" value="HSP20-like_chaperone"/>
</dbReference>
<feature type="chain" id="PRO_5030532351" description="SHSP domain-containing protein" evidence="4">
    <location>
        <begin position="20"/>
        <end position="164"/>
    </location>
</feature>
<dbReference type="PROSITE" id="PS01031">
    <property type="entry name" value="SHSP"/>
    <property type="match status" value="1"/>
</dbReference>
<dbReference type="Gene3D" id="2.60.40.790">
    <property type="match status" value="1"/>
</dbReference>
<dbReference type="InterPro" id="IPR031107">
    <property type="entry name" value="Small_HSP"/>
</dbReference>
<protein>
    <recommendedName>
        <fullName evidence="5">SHSP domain-containing protein</fullName>
    </recommendedName>
</protein>
<gene>
    <name evidence="6" type="ORF">QSP1433_LOCUS11386</name>
</gene>
<proteinExistence type="inferred from homology"/>
<evidence type="ECO:0000256" key="3">
    <source>
        <dbReference type="RuleBase" id="RU003616"/>
    </source>
</evidence>
<evidence type="ECO:0000313" key="6">
    <source>
        <dbReference type="EMBL" id="CAD9692539.1"/>
    </source>
</evidence>
<dbReference type="CDD" id="cd06464">
    <property type="entry name" value="ACD_sHsps-like"/>
    <property type="match status" value="1"/>
</dbReference>
<accession>A0A7S2S8Y0</accession>
<keyword evidence="4" id="KW-0732">Signal</keyword>
<dbReference type="InterPro" id="IPR002068">
    <property type="entry name" value="A-crystallin/Hsp20_dom"/>
</dbReference>
<dbReference type="SUPFAM" id="SSF49764">
    <property type="entry name" value="HSP20-like chaperones"/>
    <property type="match status" value="1"/>
</dbReference>
<reference evidence="6" key="1">
    <citation type="submission" date="2021-01" db="EMBL/GenBank/DDBJ databases">
        <authorList>
            <person name="Corre E."/>
            <person name="Pelletier E."/>
            <person name="Niang G."/>
            <person name="Scheremetjew M."/>
            <person name="Finn R."/>
            <person name="Kale V."/>
            <person name="Holt S."/>
            <person name="Cochrane G."/>
            <person name="Meng A."/>
            <person name="Brown T."/>
            <person name="Cohen L."/>
        </authorList>
    </citation>
    <scope>NUCLEOTIDE SEQUENCE</scope>
    <source>
        <strain evidence="6">NY070348D</strain>
    </source>
</reference>
<evidence type="ECO:0000259" key="5">
    <source>
        <dbReference type="PROSITE" id="PS01031"/>
    </source>
</evidence>
<dbReference type="PANTHER" id="PTHR11527">
    <property type="entry name" value="HEAT-SHOCK PROTEIN 20 FAMILY MEMBER"/>
    <property type="match status" value="1"/>
</dbReference>
<dbReference type="EMBL" id="HBHK01017920">
    <property type="protein sequence ID" value="CAD9692539.1"/>
    <property type="molecule type" value="Transcribed_RNA"/>
</dbReference>
<dbReference type="AlphaFoldDB" id="A0A7S2S8Y0"/>
<organism evidence="6">
    <name type="scientific">Mucochytrium quahogii</name>
    <dbReference type="NCBI Taxonomy" id="96639"/>
    <lineage>
        <taxon>Eukaryota</taxon>
        <taxon>Sar</taxon>
        <taxon>Stramenopiles</taxon>
        <taxon>Bigyra</taxon>
        <taxon>Labyrinthulomycetes</taxon>
        <taxon>Thraustochytrida</taxon>
        <taxon>Thraustochytriidae</taxon>
        <taxon>Mucochytrium</taxon>
    </lineage>
</organism>
<keyword evidence="1" id="KW-0346">Stress response</keyword>
<sequence>MKGLPLVSMIGVLASSVDALGANRFMFHPALMDSFLEGNRAVAKGNPERFEWPAIKSGLKMDMKEIEDAYVAKIDVPGIPKEEVHLSVKNGIVTLSADHTEQKSGENEKYHWKERSCGHISRSFRLPEDVDEKDISAKQDHGVLELVMPKKKPSSPIEHKITIE</sequence>
<evidence type="ECO:0000256" key="1">
    <source>
        <dbReference type="ARBA" id="ARBA00023016"/>
    </source>
</evidence>
<feature type="domain" description="SHSP" evidence="5">
    <location>
        <begin position="52"/>
        <end position="164"/>
    </location>
</feature>
<name>A0A7S2S8Y0_9STRA</name>
<evidence type="ECO:0000256" key="2">
    <source>
        <dbReference type="PROSITE-ProRule" id="PRU00285"/>
    </source>
</evidence>
<feature type="signal peptide" evidence="4">
    <location>
        <begin position="1"/>
        <end position="19"/>
    </location>
</feature>